<dbReference type="InterPro" id="IPR016064">
    <property type="entry name" value="NAD/diacylglycerol_kinase_sf"/>
</dbReference>
<dbReference type="InterPro" id="IPR002504">
    <property type="entry name" value="NADK"/>
</dbReference>
<keyword evidence="6" id="KW-0067">ATP-binding</keyword>
<gene>
    <name evidence="6" type="primary">nadK</name>
    <name evidence="7" type="ORF">J2S20_001625</name>
</gene>
<feature type="binding site" evidence="6">
    <location>
        <position position="63"/>
    </location>
    <ligand>
        <name>NAD(+)</name>
        <dbReference type="ChEBI" id="CHEBI:57540"/>
    </ligand>
</feature>
<comment type="caution">
    <text evidence="7">The sequence shown here is derived from an EMBL/GenBank/DDBJ whole genome shotgun (WGS) entry which is preliminary data.</text>
</comment>
<evidence type="ECO:0000256" key="4">
    <source>
        <dbReference type="ARBA" id="ARBA00023027"/>
    </source>
</evidence>
<dbReference type="HAMAP" id="MF_00361">
    <property type="entry name" value="NAD_kinase"/>
    <property type="match status" value="1"/>
</dbReference>
<feature type="binding site" evidence="6">
    <location>
        <begin position="190"/>
        <end position="195"/>
    </location>
    <ligand>
        <name>NAD(+)</name>
        <dbReference type="ChEBI" id="CHEBI:57540"/>
    </ligand>
</feature>
<comment type="caution">
    <text evidence="6">Lacks conserved residue(s) required for the propagation of feature annotation.</text>
</comment>
<dbReference type="GO" id="GO:0051287">
    <property type="term" value="F:NAD binding"/>
    <property type="evidence" value="ECO:0007669"/>
    <property type="project" value="UniProtKB-ARBA"/>
</dbReference>
<keyword evidence="1 6" id="KW-0808">Transferase</keyword>
<dbReference type="EMBL" id="JAUSTO010000009">
    <property type="protein sequence ID" value="MDQ0152924.1"/>
    <property type="molecule type" value="Genomic_DNA"/>
</dbReference>
<comment type="cofactor">
    <cofactor evidence="6">
        <name>a divalent metal cation</name>
        <dbReference type="ChEBI" id="CHEBI:60240"/>
    </cofactor>
</comment>
<dbReference type="SUPFAM" id="SSF111331">
    <property type="entry name" value="NAD kinase/diacylglycerol kinase-like"/>
    <property type="match status" value="1"/>
</dbReference>
<keyword evidence="2 6" id="KW-0418">Kinase</keyword>
<comment type="catalytic activity">
    <reaction evidence="5 6">
        <text>NAD(+) + ATP = ADP + NADP(+) + H(+)</text>
        <dbReference type="Rhea" id="RHEA:18629"/>
        <dbReference type="ChEBI" id="CHEBI:15378"/>
        <dbReference type="ChEBI" id="CHEBI:30616"/>
        <dbReference type="ChEBI" id="CHEBI:57540"/>
        <dbReference type="ChEBI" id="CHEBI:58349"/>
        <dbReference type="ChEBI" id="CHEBI:456216"/>
        <dbReference type="EC" id="2.7.1.23"/>
    </reaction>
</comment>
<dbReference type="Pfam" id="PF01513">
    <property type="entry name" value="NAD_kinase"/>
    <property type="match status" value="1"/>
</dbReference>
<comment type="function">
    <text evidence="6">Involved in the regulation of the intracellular balance of NAD and NADP, and is a key enzyme in the biosynthesis of NADP. Catalyzes specifically the phosphorylation on 2'-hydroxyl of the adenosine moiety of NAD to yield NADP.</text>
</comment>
<feature type="active site" description="Proton acceptor" evidence="6">
    <location>
        <position position="58"/>
    </location>
</feature>
<comment type="similarity">
    <text evidence="6">Belongs to the NAD kinase family.</text>
</comment>
<dbReference type="PANTHER" id="PTHR20275:SF0">
    <property type="entry name" value="NAD KINASE"/>
    <property type="match status" value="1"/>
</dbReference>
<dbReference type="AlphaFoldDB" id="A0AAE3VAT8"/>
<dbReference type="GO" id="GO:0003951">
    <property type="term" value="F:NAD+ kinase activity"/>
    <property type="evidence" value="ECO:0007669"/>
    <property type="project" value="UniProtKB-UniRule"/>
</dbReference>
<dbReference type="GO" id="GO:0019674">
    <property type="term" value="P:NAD+ metabolic process"/>
    <property type="evidence" value="ECO:0007669"/>
    <property type="project" value="InterPro"/>
</dbReference>
<dbReference type="RefSeq" id="WP_106612569.1">
    <property type="nucleotide sequence ID" value="NZ_JAUSTO010000009.1"/>
</dbReference>
<keyword evidence="8" id="KW-1185">Reference proteome</keyword>
<dbReference type="InterPro" id="IPR017438">
    <property type="entry name" value="ATP-NAD_kinase_N"/>
</dbReference>
<dbReference type="Pfam" id="PF20143">
    <property type="entry name" value="NAD_kinase_C"/>
    <property type="match status" value="1"/>
</dbReference>
<evidence type="ECO:0000313" key="8">
    <source>
        <dbReference type="Proteomes" id="UP001241537"/>
    </source>
</evidence>
<name>A0AAE3VAT8_9FIRM</name>
<sequence>MKRFWLFVNTEKPQAERVAKDIRAQLFAMGAYSVEITGSVLGEEIAGATDCVISLGGDGTIIRASHCIAGSGIPIVGVNLGHMGYLTAVSQENEIPGMLTALLGGDFKIEERMMLEGCIVPAGEKESVEGSPLRALPGEAAERRRLALNEIVVSRKTNAGPAHFRVSANGVFLNEYKADGIIISTPTGSTAYNLSAGGPIVDPVARMKILTPICPHALNRSSIVLKAEDRLDIEIPGEEGGVQSVSYDGAVVEELFAGSTVRVVESQLTTRLIRLNGDTFLTQLRRKMSAL</sequence>
<evidence type="ECO:0000256" key="3">
    <source>
        <dbReference type="ARBA" id="ARBA00022857"/>
    </source>
</evidence>
<evidence type="ECO:0000256" key="2">
    <source>
        <dbReference type="ARBA" id="ARBA00022777"/>
    </source>
</evidence>
<evidence type="ECO:0000256" key="5">
    <source>
        <dbReference type="ARBA" id="ARBA00047925"/>
    </source>
</evidence>
<dbReference type="GO" id="GO:0046872">
    <property type="term" value="F:metal ion binding"/>
    <property type="evidence" value="ECO:0007669"/>
    <property type="project" value="UniProtKB-UniRule"/>
</dbReference>
<reference evidence="7" key="1">
    <citation type="submission" date="2023-07" db="EMBL/GenBank/DDBJ databases">
        <title>Genomic Encyclopedia of Type Strains, Phase IV (KMG-IV): sequencing the most valuable type-strain genomes for metagenomic binning, comparative biology and taxonomic classification.</title>
        <authorList>
            <person name="Goeker M."/>
        </authorList>
    </citation>
    <scope>NUCLEOTIDE SEQUENCE</scope>
    <source>
        <strain evidence="7">DSM 19659</strain>
    </source>
</reference>
<dbReference type="Proteomes" id="UP001241537">
    <property type="component" value="Unassembled WGS sequence"/>
</dbReference>
<dbReference type="GO" id="GO:0006741">
    <property type="term" value="P:NADP+ biosynthetic process"/>
    <property type="evidence" value="ECO:0007669"/>
    <property type="project" value="UniProtKB-UniRule"/>
</dbReference>
<dbReference type="EC" id="2.7.1.23" evidence="6"/>
<dbReference type="GO" id="GO:0005524">
    <property type="term" value="F:ATP binding"/>
    <property type="evidence" value="ECO:0007669"/>
    <property type="project" value="UniProtKB-KW"/>
</dbReference>
<dbReference type="PANTHER" id="PTHR20275">
    <property type="entry name" value="NAD KINASE"/>
    <property type="match status" value="1"/>
</dbReference>
<keyword evidence="6" id="KW-0547">Nucleotide-binding</keyword>
<proteinExistence type="inferred from homology"/>
<feature type="binding site" evidence="6">
    <location>
        <position position="179"/>
    </location>
    <ligand>
        <name>NAD(+)</name>
        <dbReference type="ChEBI" id="CHEBI:57540"/>
    </ligand>
</feature>
<feature type="binding site" evidence="6">
    <location>
        <begin position="58"/>
        <end position="59"/>
    </location>
    <ligand>
        <name>NAD(+)</name>
        <dbReference type="ChEBI" id="CHEBI:57540"/>
    </ligand>
</feature>
<evidence type="ECO:0000313" key="7">
    <source>
        <dbReference type="EMBL" id="MDQ0152924.1"/>
    </source>
</evidence>
<keyword evidence="3 6" id="KW-0521">NADP</keyword>
<organism evidence="7 8">
    <name type="scientific">Moryella indoligenes</name>
    <dbReference type="NCBI Taxonomy" id="371674"/>
    <lineage>
        <taxon>Bacteria</taxon>
        <taxon>Bacillati</taxon>
        <taxon>Bacillota</taxon>
        <taxon>Clostridia</taxon>
        <taxon>Lachnospirales</taxon>
        <taxon>Lachnospiraceae</taxon>
        <taxon>Moryella</taxon>
    </lineage>
</organism>
<keyword evidence="6" id="KW-0963">Cytoplasm</keyword>
<evidence type="ECO:0000256" key="1">
    <source>
        <dbReference type="ARBA" id="ARBA00022679"/>
    </source>
</evidence>
<dbReference type="InterPro" id="IPR017437">
    <property type="entry name" value="ATP-NAD_kinase_PpnK-typ_C"/>
</dbReference>
<evidence type="ECO:0000256" key="6">
    <source>
        <dbReference type="HAMAP-Rule" id="MF_00361"/>
    </source>
</evidence>
<feature type="binding site" evidence="6">
    <location>
        <begin position="149"/>
        <end position="150"/>
    </location>
    <ligand>
        <name>NAD(+)</name>
        <dbReference type="ChEBI" id="CHEBI:57540"/>
    </ligand>
</feature>
<accession>A0AAE3VAT8</accession>
<keyword evidence="4 6" id="KW-0520">NAD</keyword>
<dbReference type="Gene3D" id="3.40.50.10330">
    <property type="entry name" value="Probable inorganic polyphosphate/atp-NAD kinase, domain 1"/>
    <property type="match status" value="1"/>
</dbReference>
<dbReference type="GO" id="GO:0005737">
    <property type="term" value="C:cytoplasm"/>
    <property type="evidence" value="ECO:0007669"/>
    <property type="project" value="UniProtKB-SubCell"/>
</dbReference>
<protein>
    <recommendedName>
        <fullName evidence="6">NAD kinase</fullName>
        <ecNumber evidence="6">2.7.1.23</ecNumber>
    </recommendedName>
    <alternativeName>
        <fullName evidence="6">ATP-dependent NAD kinase</fullName>
    </alternativeName>
</protein>
<dbReference type="Gene3D" id="2.60.200.30">
    <property type="entry name" value="Probable inorganic polyphosphate/atp-NAD kinase, domain 2"/>
    <property type="match status" value="1"/>
</dbReference>
<comment type="subcellular location">
    <subcellularLocation>
        <location evidence="6">Cytoplasm</location>
    </subcellularLocation>
</comment>
<feature type="binding site" evidence="6">
    <location>
        <position position="177"/>
    </location>
    <ligand>
        <name>NAD(+)</name>
        <dbReference type="ChEBI" id="CHEBI:57540"/>
    </ligand>
</feature>